<reference evidence="3" key="1">
    <citation type="submission" date="2023-03" db="EMBL/GenBank/DDBJ databases">
        <title>Massive genome expansion in bonnet fungi (Mycena s.s.) driven by repeated elements and novel gene families across ecological guilds.</title>
        <authorList>
            <consortium name="Lawrence Berkeley National Laboratory"/>
            <person name="Harder C.B."/>
            <person name="Miyauchi S."/>
            <person name="Viragh M."/>
            <person name="Kuo A."/>
            <person name="Thoen E."/>
            <person name="Andreopoulos B."/>
            <person name="Lu D."/>
            <person name="Skrede I."/>
            <person name="Drula E."/>
            <person name="Henrissat B."/>
            <person name="Morin E."/>
            <person name="Kohler A."/>
            <person name="Barry K."/>
            <person name="LaButti K."/>
            <person name="Morin E."/>
            <person name="Salamov A."/>
            <person name="Lipzen A."/>
            <person name="Mereny Z."/>
            <person name="Hegedus B."/>
            <person name="Baldrian P."/>
            <person name="Stursova M."/>
            <person name="Weitz H."/>
            <person name="Taylor A."/>
            <person name="Grigoriev I.V."/>
            <person name="Nagy L.G."/>
            <person name="Martin F."/>
            <person name="Kauserud H."/>
        </authorList>
    </citation>
    <scope>NUCLEOTIDE SEQUENCE</scope>
    <source>
        <strain evidence="3">CBHHK067</strain>
    </source>
</reference>
<keyword evidence="2" id="KW-0472">Membrane</keyword>
<sequence>MTQAPSAKEQLTAHFDKSATAVRVYADQFEKSYARPALKTATSFLEENPISAAFLATFTFLAFFPVLTFLTLSLFTVASFSFLALCSAFIASSAVVLLFLSILVLVLVATFFASAFFTVLGLCTYLALRFVQLVVANGHHGLSIWALETKDRFVLSSKREASDSSAVVVDVKEAPSEWTTDDSFGSNADAKQEGS</sequence>
<evidence type="ECO:0000313" key="4">
    <source>
        <dbReference type="Proteomes" id="UP001221757"/>
    </source>
</evidence>
<feature type="transmembrane region" description="Helical" evidence="2">
    <location>
        <begin position="82"/>
        <end position="105"/>
    </location>
</feature>
<dbReference type="EMBL" id="JARKIE010000010">
    <property type="protein sequence ID" value="KAJ7704392.1"/>
    <property type="molecule type" value="Genomic_DNA"/>
</dbReference>
<comment type="caution">
    <text evidence="3">The sequence shown here is derived from an EMBL/GenBank/DDBJ whole genome shotgun (WGS) entry which is preliminary data.</text>
</comment>
<evidence type="ECO:0000256" key="2">
    <source>
        <dbReference type="SAM" id="Phobius"/>
    </source>
</evidence>
<gene>
    <name evidence="3" type="ORF">B0H17DRAFT_1193637</name>
</gene>
<organism evidence="3 4">
    <name type="scientific">Mycena rosella</name>
    <name type="common">Pink bonnet</name>
    <name type="synonym">Agaricus rosellus</name>
    <dbReference type="NCBI Taxonomy" id="1033263"/>
    <lineage>
        <taxon>Eukaryota</taxon>
        <taxon>Fungi</taxon>
        <taxon>Dikarya</taxon>
        <taxon>Basidiomycota</taxon>
        <taxon>Agaricomycotina</taxon>
        <taxon>Agaricomycetes</taxon>
        <taxon>Agaricomycetidae</taxon>
        <taxon>Agaricales</taxon>
        <taxon>Marasmiineae</taxon>
        <taxon>Mycenaceae</taxon>
        <taxon>Mycena</taxon>
    </lineage>
</organism>
<keyword evidence="4" id="KW-1185">Reference proteome</keyword>
<feature type="transmembrane region" description="Helical" evidence="2">
    <location>
        <begin position="52"/>
        <end position="75"/>
    </location>
</feature>
<accession>A0AAD7M731</accession>
<evidence type="ECO:0000313" key="3">
    <source>
        <dbReference type="EMBL" id="KAJ7704392.1"/>
    </source>
</evidence>
<evidence type="ECO:0000256" key="1">
    <source>
        <dbReference type="SAM" id="MobiDB-lite"/>
    </source>
</evidence>
<dbReference type="AlphaFoldDB" id="A0AAD7M731"/>
<feature type="region of interest" description="Disordered" evidence="1">
    <location>
        <begin position="175"/>
        <end position="195"/>
    </location>
</feature>
<dbReference type="Pfam" id="PF16015">
    <property type="entry name" value="Promethin"/>
    <property type="match status" value="1"/>
</dbReference>
<keyword evidence="2" id="KW-1133">Transmembrane helix</keyword>
<proteinExistence type="predicted"/>
<feature type="compositionally biased region" description="Polar residues" evidence="1">
    <location>
        <begin position="177"/>
        <end position="186"/>
    </location>
</feature>
<dbReference type="Proteomes" id="UP001221757">
    <property type="component" value="Unassembled WGS sequence"/>
</dbReference>
<keyword evidence="2" id="KW-0812">Transmembrane</keyword>
<feature type="transmembrane region" description="Helical" evidence="2">
    <location>
        <begin position="111"/>
        <end position="128"/>
    </location>
</feature>
<protein>
    <submittedName>
        <fullName evidence="3">Uncharacterized protein</fullName>
    </submittedName>
</protein>
<name>A0AAD7M731_MYCRO</name>